<proteinExistence type="inferred from homology"/>
<comment type="similarity">
    <text evidence="1">In the C-terminal section; belongs to the transposase 35 family.</text>
</comment>
<name>A0ABV5SC45_9ACTN</name>
<accession>A0ABV5SC45</accession>
<evidence type="ECO:0000256" key="3">
    <source>
        <dbReference type="ARBA" id="ARBA00023125"/>
    </source>
</evidence>
<keyword evidence="4" id="KW-0233">DNA recombination</keyword>
<protein>
    <submittedName>
        <fullName evidence="7">RNA-guided endonuclease InsQ/TnpB family protein</fullName>
    </submittedName>
</protein>
<evidence type="ECO:0000259" key="6">
    <source>
        <dbReference type="Pfam" id="PF07282"/>
    </source>
</evidence>
<evidence type="ECO:0000256" key="2">
    <source>
        <dbReference type="ARBA" id="ARBA00022578"/>
    </source>
</evidence>
<dbReference type="InterPro" id="IPR010095">
    <property type="entry name" value="Cas12f1-like_TNB"/>
</dbReference>
<dbReference type="RefSeq" id="WP_344990671.1">
    <property type="nucleotide sequence ID" value="NZ_BAAAXV010000005.1"/>
</dbReference>
<comment type="caution">
    <text evidence="7">The sequence shown here is derived from an EMBL/GenBank/DDBJ whole genome shotgun (WGS) entry which is preliminary data.</text>
</comment>
<dbReference type="NCBIfam" id="NF040570">
    <property type="entry name" value="guided_TnpB"/>
    <property type="match status" value="1"/>
</dbReference>
<evidence type="ECO:0000313" key="7">
    <source>
        <dbReference type="EMBL" id="MFB9628599.1"/>
    </source>
</evidence>
<gene>
    <name evidence="7" type="ORF">ACFFSA_36455</name>
</gene>
<keyword evidence="2" id="KW-0815">Transposition</keyword>
<dbReference type="Pfam" id="PF01385">
    <property type="entry name" value="OrfB_IS605"/>
    <property type="match status" value="1"/>
</dbReference>
<keyword evidence="7" id="KW-0255">Endonuclease</keyword>
<keyword evidence="8" id="KW-1185">Reference proteome</keyword>
<evidence type="ECO:0000313" key="8">
    <source>
        <dbReference type="Proteomes" id="UP001589532"/>
    </source>
</evidence>
<evidence type="ECO:0000259" key="5">
    <source>
        <dbReference type="Pfam" id="PF01385"/>
    </source>
</evidence>
<feature type="domain" description="Probable transposase IS891/IS1136/IS1341" evidence="5">
    <location>
        <begin position="185"/>
        <end position="311"/>
    </location>
</feature>
<dbReference type="EMBL" id="JBHMBW010000049">
    <property type="protein sequence ID" value="MFB9628599.1"/>
    <property type="molecule type" value="Genomic_DNA"/>
</dbReference>
<feature type="domain" description="Cas12f1-like TNB" evidence="6">
    <location>
        <begin position="338"/>
        <end position="406"/>
    </location>
</feature>
<dbReference type="Proteomes" id="UP001589532">
    <property type="component" value="Unassembled WGS sequence"/>
</dbReference>
<dbReference type="GO" id="GO:0004519">
    <property type="term" value="F:endonuclease activity"/>
    <property type="evidence" value="ECO:0007669"/>
    <property type="project" value="UniProtKB-KW"/>
</dbReference>
<keyword evidence="7" id="KW-0540">Nuclease</keyword>
<keyword evidence="3" id="KW-0238">DNA-binding</keyword>
<organism evidence="7 8">
    <name type="scientific">Nonomuraea helvata</name>
    <dbReference type="NCBI Taxonomy" id="37484"/>
    <lineage>
        <taxon>Bacteria</taxon>
        <taxon>Bacillati</taxon>
        <taxon>Actinomycetota</taxon>
        <taxon>Actinomycetes</taxon>
        <taxon>Streptosporangiales</taxon>
        <taxon>Streptosporangiaceae</taxon>
        <taxon>Nonomuraea</taxon>
    </lineage>
</organism>
<evidence type="ECO:0000256" key="4">
    <source>
        <dbReference type="ARBA" id="ARBA00023172"/>
    </source>
</evidence>
<evidence type="ECO:0000256" key="1">
    <source>
        <dbReference type="ARBA" id="ARBA00008761"/>
    </source>
</evidence>
<reference evidence="7 8" key="1">
    <citation type="submission" date="2024-09" db="EMBL/GenBank/DDBJ databases">
        <authorList>
            <person name="Sun Q."/>
            <person name="Mori K."/>
        </authorList>
    </citation>
    <scope>NUCLEOTIDE SEQUENCE [LARGE SCALE GENOMIC DNA]</scope>
    <source>
        <strain evidence="7 8">JCM 3143</strain>
    </source>
</reference>
<keyword evidence="7" id="KW-0378">Hydrolase</keyword>
<sequence length="437" mass="49084">MTSESARKGLQFGHRARLMLTPAQVRLIDEQAHAARALWNLLHDWWTMLGKDKRSLATADAAIRQARKDIDWLAVLPAQASQAVLKTYFQAWQNHWEGRADKPKFKARLRAVMSVDIPQGRDLRIMRVHRRWGMVTIPKVGRVRFRWTRDLPIGKKASANNRITGARLVKDPLGWHIALRVQALQPEPERHQGPEVGLDAGVSVPLALSDGNHQTHDEWRSTKDKPNVWLTDKEQAKLLALQQRAARRKSFRKPGERTSHRLRATYDQIASLGARAKRRAVDWQHQTTTEIARTYSVIVVEDLTITNMVKSAKGTVEKPGKNVAQKSGLNRSISQEAWGRTVTMLTYKAARYGGILHKVPAPGTSQRCSVCGFTTPGSRESQAMFACKNEGCGWSGNADHNAARNILHLYRMGLALVPVAGRAIVRRAHRVEPATAR</sequence>
<dbReference type="InterPro" id="IPR001959">
    <property type="entry name" value="Transposase"/>
</dbReference>
<dbReference type="Pfam" id="PF07282">
    <property type="entry name" value="Cas12f1-like_TNB"/>
    <property type="match status" value="1"/>
</dbReference>